<keyword evidence="2" id="KW-1185">Reference proteome</keyword>
<dbReference type="HOGENOM" id="CLU_1570329_0_0_1"/>
<organism evidence="1 2">
    <name type="scientific">Aureobasidium subglaciale (strain EXF-2481)</name>
    <name type="common">Aureobasidium pullulans var. subglaciale</name>
    <dbReference type="NCBI Taxonomy" id="1043005"/>
    <lineage>
        <taxon>Eukaryota</taxon>
        <taxon>Fungi</taxon>
        <taxon>Dikarya</taxon>
        <taxon>Ascomycota</taxon>
        <taxon>Pezizomycotina</taxon>
        <taxon>Dothideomycetes</taxon>
        <taxon>Dothideomycetidae</taxon>
        <taxon>Dothideales</taxon>
        <taxon>Saccotheciaceae</taxon>
        <taxon>Aureobasidium</taxon>
    </lineage>
</organism>
<dbReference type="GeneID" id="25369112"/>
<accession>A0A074Y8D3</accession>
<reference evidence="1 2" key="1">
    <citation type="journal article" date="2014" name="BMC Genomics">
        <title>Genome sequencing of four Aureobasidium pullulans varieties: biotechnological potential, stress tolerance, and description of new species.</title>
        <authorList>
            <person name="Gostin Ar C."/>
            <person name="Ohm R.A."/>
            <person name="Kogej T."/>
            <person name="Sonjak S."/>
            <person name="Turk M."/>
            <person name="Zajc J."/>
            <person name="Zalar P."/>
            <person name="Grube M."/>
            <person name="Sun H."/>
            <person name="Han J."/>
            <person name="Sharma A."/>
            <person name="Chiniquy J."/>
            <person name="Ngan C.Y."/>
            <person name="Lipzen A."/>
            <person name="Barry K."/>
            <person name="Grigoriev I.V."/>
            <person name="Gunde-Cimerman N."/>
        </authorList>
    </citation>
    <scope>NUCLEOTIDE SEQUENCE [LARGE SCALE GENOMIC DNA]</scope>
    <source>
        <strain evidence="1 2">EXF-2481</strain>
    </source>
</reference>
<dbReference type="InParanoid" id="A0A074Y8D3"/>
<dbReference type="RefSeq" id="XP_013338995.1">
    <property type="nucleotide sequence ID" value="XM_013483541.1"/>
</dbReference>
<sequence>MLSIEYCFRTGCVKVKLRHTRTARQVVKEVKVVIHQCDISHSPWVVSETLCDCPPGTGNKRTLYELLSITISVRSPCPRRIGSFQGAAIHEQLTLVKRSHISITRMTHSDDILETSFHRACVFIYAISYLERSYGIYAASAASGNAVLRSVMGGCLPLAGPSLYSTLRLR</sequence>
<dbReference type="Proteomes" id="UP000030641">
    <property type="component" value="Unassembled WGS sequence"/>
</dbReference>
<dbReference type="EMBL" id="KL584790">
    <property type="protein sequence ID" value="KEQ90477.1"/>
    <property type="molecule type" value="Genomic_DNA"/>
</dbReference>
<dbReference type="AlphaFoldDB" id="A0A074Y8D3"/>
<evidence type="ECO:0000313" key="1">
    <source>
        <dbReference type="EMBL" id="KEQ90477.1"/>
    </source>
</evidence>
<dbReference type="STRING" id="1043005.A0A074Y8D3"/>
<evidence type="ECO:0000313" key="2">
    <source>
        <dbReference type="Proteomes" id="UP000030641"/>
    </source>
</evidence>
<dbReference type="OrthoDB" id="5296287at2759"/>
<gene>
    <name evidence="1" type="ORF">AUEXF2481DRAFT_568224</name>
</gene>
<proteinExistence type="predicted"/>
<name>A0A074Y8D3_AURSE</name>
<protein>
    <submittedName>
        <fullName evidence="1">Uncharacterized protein</fullName>
    </submittedName>
</protein>